<reference evidence="1" key="2">
    <citation type="submission" date="2022-10" db="EMBL/GenBank/DDBJ databases">
        <authorList>
            <person name="Trinh H.N."/>
        </authorList>
    </citation>
    <scope>NUCLEOTIDE SEQUENCE</scope>
    <source>
        <strain evidence="1">RN2-1</strain>
    </source>
</reference>
<keyword evidence="2" id="KW-1185">Reference proteome</keyword>
<dbReference type="EMBL" id="JAPDNT010000001">
    <property type="protein sequence ID" value="MCW3473311.1"/>
    <property type="molecule type" value="Genomic_DNA"/>
</dbReference>
<protein>
    <submittedName>
        <fullName evidence="1">Methyltransferase domain-containing protein</fullName>
    </submittedName>
</protein>
<sequence length="567" mass="63869">MAVYADAANPDLLKRIPLNAMTVLDVGCGTGALGAEYKRRNPAVRYLGIETDIASARIASQRLDEVATIDVEAGPLPFDDKAFDCIIYGDVLEHLRDPWSLLLRHAELLSPTGTILICLPNVEHWSFAERLLRGTWDYEEQGLFDKTHLRWFNFETTRRALRAAGLVIRDVTPRIFDLARAQEFMHALRPALETLGIDPQHYLQRAAPLQYVWRAGRQPIQQIHVVSTMLAPVGGVSHVRVVEPLRAMETDPAVTTRIVNGFDTMDLPETTPRIFVFHRPLLTGEAGLVPVRTLIDRGYLVVCEFDDHPDYIPVLQRPDVQNFRAVHAVQTSTEPLAEVLRRQNPEVAVFPNAVSRLPSVRNYATPGRLTLFFGGLNREEDWPPFLPALNAVAALAGERLHFQIVNDRGLFEALQTPHKSFTPLCDYETYQELLSRSEISFMPLLDSPFNRCKSDLKFLEAAAFRVTALASPVVYGDTIEDGHTGVLFHDARDLQQRLLRLIANPDIGQTIADAARSYVAKHRMLAYQVARRTSWYRSLWARREALQQSLLARVPELAQPAMPLNAD</sequence>
<dbReference type="RefSeq" id="WP_264711886.1">
    <property type="nucleotide sequence ID" value="NZ_JAPDNT010000001.1"/>
</dbReference>
<proteinExistence type="predicted"/>
<accession>A0AA42CEB8</accession>
<organism evidence="1 2">
    <name type="scientific">Limobrevibacterium gyesilva</name>
    <dbReference type="NCBI Taxonomy" id="2991712"/>
    <lineage>
        <taxon>Bacteria</taxon>
        <taxon>Pseudomonadati</taxon>
        <taxon>Pseudomonadota</taxon>
        <taxon>Alphaproteobacteria</taxon>
        <taxon>Acetobacterales</taxon>
        <taxon>Acetobacteraceae</taxon>
        <taxon>Limobrevibacterium</taxon>
    </lineage>
</organism>
<dbReference type="GO" id="GO:0008168">
    <property type="term" value="F:methyltransferase activity"/>
    <property type="evidence" value="ECO:0007669"/>
    <property type="project" value="UniProtKB-KW"/>
</dbReference>
<gene>
    <name evidence="1" type="ORF">OL599_01845</name>
</gene>
<dbReference type="Gene3D" id="3.40.50.2000">
    <property type="entry name" value="Glycogen Phosphorylase B"/>
    <property type="match status" value="1"/>
</dbReference>
<dbReference type="Proteomes" id="UP001165679">
    <property type="component" value="Unassembled WGS sequence"/>
</dbReference>
<dbReference type="AlphaFoldDB" id="A0AA42CEB8"/>
<dbReference type="InterPro" id="IPR029063">
    <property type="entry name" value="SAM-dependent_MTases_sf"/>
</dbReference>
<reference evidence="1" key="1">
    <citation type="submission" date="2022-09" db="EMBL/GenBank/DDBJ databases">
        <title>Rhodovastum sp. nov. RN2-1 isolated from soil in Seongnam, South Korea.</title>
        <authorList>
            <person name="Le N.T."/>
        </authorList>
    </citation>
    <scope>NUCLEOTIDE SEQUENCE</scope>
    <source>
        <strain evidence="1">RN2-1</strain>
    </source>
</reference>
<keyword evidence="1" id="KW-0808">Transferase</keyword>
<dbReference type="SUPFAM" id="SSF53756">
    <property type="entry name" value="UDP-Glycosyltransferase/glycogen phosphorylase"/>
    <property type="match status" value="1"/>
</dbReference>
<keyword evidence="1" id="KW-0489">Methyltransferase</keyword>
<evidence type="ECO:0000313" key="2">
    <source>
        <dbReference type="Proteomes" id="UP001165679"/>
    </source>
</evidence>
<dbReference type="Pfam" id="PF13489">
    <property type="entry name" value="Methyltransf_23"/>
    <property type="match status" value="1"/>
</dbReference>
<dbReference type="GO" id="GO:0032259">
    <property type="term" value="P:methylation"/>
    <property type="evidence" value="ECO:0007669"/>
    <property type="project" value="UniProtKB-KW"/>
</dbReference>
<name>A0AA42CEB8_9PROT</name>
<comment type="caution">
    <text evidence="1">The sequence shown here is derived from an EMBL/GenBank/DDBJ whole genome shotgun (WGS) entry which is preliminary data.</text>
</comment>
<dbReference type="PANTHER" id="PTHR43861">
    <property type="entry name" value="TRANS-ACONITATE 2-METHYLTRANSFERASE-RELATED"/>
    <property type="match status" value="1"/>
</dbReference>
<dbReference type="SUPFAM" id="SSF53335">
    <property type="entry name" value="S-adenosyl-L-methionine-dependent methyltransferases"/>
    <property type="match status" value="1"/>
</dbReference>
<evidence type="ECO:0000313" key="1">
    <source>
        <dbReference type="EMBL" id="MCW3473311.1"/>
    </source>
</evidence>
<dbReference type="CDD" id="cd02440">
    <property type="entry name" value="AdoMet_MTases"/>
    <property type="match status" value="1"/>
</dbReference>
<dbReference type="Gene3D" id="3.40.50.150">
    <property type="entry name" value="Vaccinia Virus protein VP39"/>
    <property type="match status" value="1"/>
</dbReference>